<evidence type="ECO:0008006" key="3">
    <source>
        <dbReference type="Google" id="ProtNLM"/>
    </source>
</evidence>
<comment type="caution">
    <text evidence="1">The sequence shown here is derived from an EMBL/GenBank/DDBJ whole genome shotgun (WGS) entry which is preliminary data.</text>
</comment>
<dbReference type="RefSeq" id="WP_121056617.1">
    <property type="nucleotide sequence ID" value="NZ_RCDB01000001.1"/>
</dbReference>
<dbReference type="Proteomes" id="UP000273158">
    <property type="component" value="Unassembled WGS sequence"/>
</dbReference>
<keyword evidence="2" id="KW-1185">Reference proteome</keyword>
<gene>
    <name evidence="1" type="ORF">C7474_0067</name>
</gene>
<dbReference type="OrthoDB" id="668782at2"/>
<dbReference type="EMBL" id="RCDB01000001">
    <property type="protein sequence ID" value="RLK52140.1"/>
    <property type="molecule type" value="Genomic_DNA"/>
</dbReference>
<sequence>MKYLILIHVAPAVEALFAAMDDDERGAAYQLYWDIESDLEHTGELVDSKAVAADTQSTVTRADDGSAVVTPITGDITVSGYYLVDVTDEARAAAIAARFPEAAVEGGIRLARVWTQADFDAMTS</sequence>
<dbReference type="SUPFAM" id="SSF54909">
    <property type="entry name" value="Dimeric alpha+beta barrel"/>
    <property type="match status" value="1"/>
</dbReference>
<organism evidence="1 2">
    <name type="scientific">Microbacterium telephonicum</name>
    <dbReference type="NCBI Taxonomy" id="1714841"/>
    <lineage>
        <taxon>Bacteria</taxon>
        <taxon>Bacillati</taxon>
        <taxon>Actinomycetota</taxon>
        <taxon>Actinomycetes</taxon>
        <taxon>Micrococcales</taxon>
        <taxon>Microbacteriaceae</taxon>
        <taxon>Microbacterium</taxon>
    </lineage>
</organism>
<dbReference type="AlphaFoldDB" id="A0A498CFM0"/>
<dbReference type="Gene3D" id="3.30.70.1060">
    <property type="entry name" value="Dimeric alpha+beta barrel"/>
    <property type="match status" value="1"/>
</dbReference>
<proteinExistence type="predicted"/>
<evidence type="ECO:0000313" key="1">
    <source>
        <dbReference type="EMBL" id="RLK52140.1"/>
    </source>
</evidence>
<name>A0A498CFM0_9MICO</name>
<dbReference type="InterPro" id="IPR011008">
    <property type="entry name" value="Dimeric_a/b-barrel"/>
</dbReference>
<accession>A0A498CFM0</accession>
<evidence type="ECO:0000313" key="2">
    <source>
        <dbReference type="Proteomes" id="UP000273158"/>
    </source>
</evidence>
<reference evidence="1 2" key="1">
    <citation type="journal article" date="2015" name="Stand. Genomic Sci.">
        <title>Genomic Encyclopedia of Bacterial and Archaeal Type Strains, Phase III: the genomes of soil and plant-associated and newly described type strains.</title>
        <authorList>
            <person name="Whitman W.B."/>
            <person name="Woyke T."/>
            <person name="Klenk H.P."/>
            <person name="Zhou Y."/>
            <person name="Lilburn T.G."/>
            <person name="Beck B.J."/>
            <person name="De Vos P."/>
            <person name="Vandamme P."/>
            <person name="Eisen J.A."/>
            <person name="Garrity G."/>
            <person name="Hugenholtz P."/>
            <person name="Kyrpides N.C."/>
        </authorList>
    </citation>
    <scope>NUCLEOTIDE SEQUENCE [LARGE SCALE GENOMIC DNA]</scope>
    <source>
        <strain evidence="1 2">S2T63</strain>
    </source>
</reference>
<protein>
    <recommendedName>
        <fullName evidence="3">YCII-related domain-containing protein</fullName>
    </recommendedName>
</protein>